<proteinExistence type="predicted"/>
<name>A0A917KNQ3_9PROT</name>
<gene>
    <name evidence="1" type="ORF">GCM10011320_30130</name>
</gene>
<sequence>MPSLAIVDLAAARRPGRDILAAAQCVLSRRREAPADLAATCEQALRDATGAAAGDMPEARAARAIAAAVERHGASYPPGHEPAYHDRHHQAETILAMGWLAGLARRLGLLDAREAMLSVAAMAGHDLLHDGSVGGPRGALEQRSADVAAAIAEAEGLDQRGIATIRRIIMATTWPWEEAEAPDLPCRLAREADLFGSAMPELGPRLARQLVQELAAAGQEDAGSVATHAARLALLRTLPEPSPPAAMLGLAAARADQLAAYCAVARSLNLEQPSADAAAAVLDVLDPADAEALLAAAAAA</sequence>
<reference evidence="1" key="2">
    <citation type="submission" date="2020-09" db="EMBL/GenBank/DDBJ databases">
        <authorList>
            <person name="Sun Q."/>
            <person name="Zhou Y."/>
        </authorList>
    </citation>
    <scope>NUCLEOTIDE SEQUENCE</scope>
    <source>
        <strain evidence="1">CGMCC 1.3617</strain>
    </source>
</reference>
<reference evidence="1" key="1">
    <citation type="journal article" date="2014" name="Int. J. Syst. Evol. Microbiol.">
        <title>Complete genome sequence of Corynebacterium casei LMG S-19264T (=DSM 44701T), isolated from a smear-ripened cheese.</title>
        <authorList>
            <consortium name="US DOE Joint Genome Institute (JGI-PGF)"/>
            <person name="Walter F."/>
            <person name="Albersmeier A."/>
            <person name="Kalinowski J."/>
            <person name="Ruckert C."/>
        </authorList>
    </citation>
    <scope>NUCLEOTIDE SEQUENCE</scope>
    <source>
        <strain evidence="1">CGMCC 1.3617</strain>
    </source>
</reference>
<organism evidence="1 2">
    <name type="scientific">Neoroseomonas lacus</name>
    <dbReference type="NCBI Taxonomy" id="287609"/>
    <lineage>
        <taxon>Bacteria</taxon>
        <taxon>Pseudomonadati</taxon>
        <taxon>Pseudomonadota</taxon>
        <taxon>Alphaproteobacteria</taxon>
        <taxon>Acetobacterales</taxon>
        <taxon>Acetobacteraceae</taxon>
        <taxon>Neoroseomonas</taxon>
    </lineage>
</organism>
<dbReference type="AlphaFoldDB" id="A0A917KNQ3"/>
<accession>A0A917KNQ3</accession>
<dbReference type="Proteomes" id="UP000661507">
    <property type="component" value="Unassembled WGS sequence"/>
</dbReference>
<comment type="caution">
    <text evidence="1">The sequence shown here is derived from an EMBL/GenBank/DDBJ whole genome shotgun (WGS) entry which is preliminary data.</text>
</comment>
<evidence type="ECO:0000313" key="1">
    <source>
        <dbReference type="EMBL" id="GGJ20780.1"/>
    </source>
</evidence>
<dbReference type="SUPFAM" id="SSF109604">
    <property type="entry name" value="HD-domain/PDEase-like"/>
    <property type="match status" value="1"/>
</dbReference>
<dbReference type="EMBL" id="BMKW01000007">
    <property type="protein sequence ID" value="GGJ20780.1"/>
    <property type="molecule type" value="Genomic_DNA"/>
</dbReference>
<keyword evidence="2" id="KW-1185">Reference proteome</keyword>
<protein>
    <submittedName>
        <fullName evidence="1">Uncharacterized protein</fullName>
    </submittedName>
</protein>
<evidence type="ECO:0000313" key="2">
    <source>
        <dbReference type="Proteomes" id="UP000661507"/>
    </source>
</evidence>